<dbReference type="PANTHER" id="PTHR12696">
    <property type="entry name" value="TIP120"/>
    <property type="match status" value="1"/>
</dbReference>
<evidence type="ECO:0000313" key="3">
    <source>
        <dbReference type="EMBL" id="VDK65372.1"/>
    </source>
</evidence>
<name>A0A0M3KDX9_ANISI</name>
<accession>A0A0M3KDX9</accession>
<protein>
    <submittedName>
        <fullName evidence="5">Cullin-associated NEDD8-dissociated protein 1-like</fullName>
    </submittedName>
</protein>
<dbReference type="SUPFAM" id="SSF48371">
    <property type="entry name" value="ARM repeat"/>
    <property type="match status" value="1"/>
</dbReference>
<dbReference type="Gene3D" id="1.25.10.10">
    <property type="entry name" value="Leucine-rich Repeat Variant"/>
    <property type="match status" value="1"/>
</dbReference>
<dbReference type="InterPro" id="IPR039852">
    <property type="entry name" value="CAND1/CAND2"/>
</dbReference>
<evidence type="ECO:0000256" key="2">
    <source>
        <dbReference type="ARBA" id="ARBA00022786"/>
    </source>
</evidence>
<dbReference type="AlphaFoldDB" id="A0A0M3KDX9"/>
<dbReference type="GO" id="GO:0010265">
    <property type="term" value="P:SCF complex assembly"/>
    <property type="evidence" value="ECO:0007669"/>
    <property type="project" value="InterPro"/>
</dbReference>
<organism evidence="5">
    <name type="scientific">Anisakis simplex</name>
    <name type="common">Herring worm</name>
    <dbReference type="NCBI Taxonomy" id="6269"/>
    <lineage>
        <taxon>Eukaryota</taxon>
        <taxon>Metazoa</taxon>
        <taxon>Ecdysozoa</taxon>
        <taxon>Nematoda</taxon>
        <taxon>Chromadorea</taxon>
        <taxon>Rhabditida</taxon>
        <taxon>Spirurina</taxon>
        <taxon>Ascaridomorpha</taxon>
        <taxon>Ascaridoidea</taxon>
        <taxon>Anisakidae</taxon>
        <taxon>Anisakis</taxon>
        <taxon>Anisakis simplex complex</taxon>
    </lineage>
</organism>
<dbReference type="EMBL" id="UYRR01035730">
    <property type="protein sequence ID" value="VDK65372.1"/>
    <property type="molecule type" value="Genomic_DNA"/>
</dbReference>
<keyword evidence="2" id="KW-0833">Ubl conjugation pathway</keyword>
<evidence type="ECO:0000256" key="1">
    <source>
        <dbReference type="ARBA" id="ARBA00022737"/>
    </source>
</evidence>
<keyword evidence="1" id="KW-0677">Repeat</keyword>
<reference evidence="5" key="1">
    <citation type="submission" date="2017-02" db="UniProtKB">
        <authorList>
            <consortium name="WormBaseParasite"/>
        </authorList>
    </citation>
    <scope>IDENTIFICATION</scope>
</reference>
<proteinExistence type="predicted"/>
<gene>
    <name evidence="3" type="ORF">ASIM_LOCUS18577</name>
</gene>
<dbReference type="WBParaSite" id="ASIM_0001918401-mRNA-1">
    <property type="protein sequence ID" value="ASIM_0001918401-mRNA-1"/>
    <property type="gene ID" value="ASIM_0001918401"/>
</dbReference>
<evidence type="ECO:0000313" key="5">
    <source>
        <dbReference type="WBParaSite" id="ASIM_0001918401-mRNA-1"/>
    </source>
</evidence>
<sequence>MSSTDKDYRFMATNDLMTELQNDSIKLDDDSERKVVRMLLKLLEDKNGEVQNLAVKCLGPLVHKVKEPQAESIVDTLCNNMISGSEQLRDVSSIALKTVISELPPSNTALTSNVVKRVVPKLTDALKESAPTEASVRLEVLDIVADVLLRYGANIAIYHNQLQEVLFTQLTSERQALRKRSVLALGNLMAVSSAPLYQSTMQSLIQQLTAANVKFCVRSSREKFLGFFSAQMDRCLVSVNLT</sequence>
<keyword evidence="4" id="KW-1185">Reference proteome</keyword>
<dbReference type="Proteomes" id="UP000267096">
    <property type="component" value="Unassembled WGS sequence"/>
</dbReference>
<evidence type="ECO:0000313" key="4">
    <source>
        <dbReference type="Proteomes" id="UP000267096"/>
    </source>
</evidence>
<dbReference type="InterPro" id="IPR016024">
    <property type="entry name" value="ARM-type_fold"/>
</dbReference>
<dbReference type="InterPro" id="IPR011989">
    <property type="entry name" value="ARM-like"/>
</dbReference>
<dbReference type="OrthoDB" id="6260732at2759"/>
<reference evidence="3 4" key="2">
    <citation type="submission" date="2018-11" db="EMBL/GenBank/DDBJ databases">
        <authorList>
            <consortium name="Pathogen Informatics"/>
        </authorList>
    </citation>
    <scope>NUCLEOTIDE SEQUENCE [LARGE SCALE GENOMIC DNA]</scope>
</reference>